<reference evidence="11" key="1">
    <citation type="submission" date="2022-11" db="EMBL/GenBank/DDBJ databases">
        <authorList>
            <person name="Petersen C."/>
        </authorList>
    </citation>
    <scope>NUCLEOTIDE SEQUENCE</scope>
    <source>
        <strain evidence="11">IBT 29864</strain>
    </source>
</reference>
<dbReference type="GO" id="GO:0009251">
    <property type="term" value="P:glucan catabolic process"/>
    <property type="evidence" value="ECO:0007669"/>
    <property type="project" value="TreeGrafter"/>
</dbReference>
<dbReference type="PROSITE" id="PS51762">
    <property type="entry name" value="GH16_2"/>
    <property type="match status" value="1"/>
</dbReference>
<keyword evidence="6" id="KW-0472">Membrane</keyword>
<dbReference type="GO" id="GO:0052861">
    <property type="term" value="F:endo-1,3(4)-beta-glucanase activity"/>
    <property type="evidence" value="ECO:0007669"/>
    <property type="project" value="UniProtKB-EC"/>
</dbReference>
<evidence type="ECO:0000256" key="7">
    <source>
        <dbReference type="ARBA" id="ARBA00022801"/>
    </source>
</evidence>
<dbReference type="EC" id="3.2.1.6" evidence="4"/>
<evidence type="ECO:0000256" key="5">
    <source>
        <dbReference type="ARBA" id="ARBA00022475"/>
    </source>
</evidence>
<dbReference type="OrthoDB" id="192832at2759"/>
<dbReference type="InterPro" id="IPR013320">
    <property type="entry name" value="ConA-like_dom_sf"/>
</dbReference>
<dbReference type="GO" id="GO:0005886">
    <property type="term" value="C:plasma membrane"/>
    <property type="evidence" value="ECO:0007669"/>
    <property type="project" value="UniProtKB-SubCell"/>
</dbReference>
<name>A0A9W9SNX4_9EURO</name>
<evidence type="ECO:0000256" key="4">
    <source>
        <dbReference type="ARBA" id="ARBA00012599"/>
    </source>
</evidence>
<keyword evidence="6" id="KW-0336">GPI-anchor</keyword>
<dbReference type="FunFam" id="2.60.120.200:FF:000114">
    <property type="entry name" value="Probable endo-1,3(4)-beta-glucanase NFIA_089530"/>
    <property type="match status" value="1"/>
</dbReference>
<reference evidence="11" key="2">
    <citation type="journal article" date="2023" name="IMA Fungus">
        <title>Comparative genomic study of the Penicillium genus elucidates a diverse pangenome and 15 lateral gene transfer events.</title>
        <authorList>
            <person name="Petersen C."/>
            <person name="Sorensen T."/>
            <person name="Nielsen M.R."/>
            <person name="Sondergaard T.E."/>
            <person name="Sorensen J.L."/>
            <person name="Fitzpatrick D.A."/>
            <person name="Frisvad J.C."/>
            <person name="Nielsen K.L."/>
        </authorList>
    </citation>
    <scope>NUCLEOTIDE SEQUENCE</scope>
    <source>
        <strain evidence="11">IBT 29864</strain>
    </source>
</reference>
<comment type="caution">
    <text evidence="11">The sequence shown here is derived from an EMBL/GenBank/DDBJ whole genome shotgun (WGS) entry which is preliminary data.</text>
</comment>
<dbReference type="CDD" id="cd02181">
    <property type="entry name" value="GH16_fungal_Lam16A_glucanase"/>
    <property type="match status" value="1"/>
</dbReference>
<organism evidence="11 12">
    <name type="scientific">Penicillium cataractarum</name>
    <dbReference type="NCBI Taxonomy" id="2100454"/>
    <lineage>
        <taxon>Eukaryota</taxon>
        <taxon>Fungi</taxon>
        <taxon>Dikarya</taxon>
        <taxon>Ascomycota</taxon>
        <taxon>Pezizomycotina</taxon>
        <taxon>Eurotiomycetes</taxon>
        <taxon>Eurotiomycetidae</taxon>
        <taxon>Eurotiales</taxon>
        <taxon>Aspergillaceae</taxon>
        <taxon>Penicillium</taxon>
    </lineage>
</organism>
<dbReference type="AlphaFoldDB" id="A0A9W9SNX4"/>
<comment type="subcellular location">
    <subcellularLocation>
        <location evidence="2">Cell membrane</location>
        <topology evidence="2">Lipid-anchor</topology>
        <topology evidence="2">GPI-anchor</topology>
    </subcellularLocation>
</comment>
<dbReference type="GeneID" id="81436503"/>
<dbReference type="PANTHER" id="PTHR10963:SF42">
    <property type="entry name" value="PUTATIVE (AFU_ORTHOLOGUE AFUA_5G02280)-RELATED"/>
    <property type="match status" value="1"/>
</dbReference>
<dbReference type="RefSeq" id="XP_056559538.1">
    <property type="nucleotide sequence ID" value="XM_056697326.1"/>
</dbReference>
<comment type="similarity">
    <text evidence="3">Belongs to the glycosyl hydrolase 16 family.</text>
</comment>
<evidence type="ECO:0000256" key="6">
    <source>
        <dbReference type="ARBA" id="ARBA00022622"/>
    </source>
</evidence>
<dbReference type="Gene3D" id="2.60.120.200">
    <property type="match status" value="1"/>
</dbReference>
<evidence type="ECO:0000256" key="9">
    <source>
        <dbReference type="ARBA" id="ARBA00023295"/>
    </source>
</evidence>
<keyword evidence="5" id="KW-1003">Cell membrane</keyword>
<evidence type="ECO:0000256" key="8">
    <source>
        <dbReference type="ARBA" id="ARBA00023288"/>
    </source>
</evidence>
<dbReference type="Proteomes" id="UP001147782">
    <property type="component" value="Unassembled WGS sequence"/>
</dbReference>
<gene>
    <name evidence="11" type="ORF">N7496_004395</name>
</gene>
<keyword evidence="8" id="KW-0449">Lipoprotein</keyword>
<dbReference type="GO" id="GO:0098552">
    <property type="term" value="C:side of membrane"/>
    <property type="evidence" value="ECO:0007669"/>
    <property type="project" value="UniProtKB-KW"/>
</dbReference>
<dbReference type="InterPro" id="IPR050546">
    <property type="entry name" value="Glycosyl_Hydrlase_16"/>
</dbReference>
<keyword evidence="7" id="KW-0378">Hydrolase</keyword>
<dbReference type="EMBL" id="JAPZBS010000002">
    <property type="protein sequence ID" value="KAJ5381967.1"/>
    <property type="molecule type" value="Genomic_DNA"/>
</dbReference>
<dbReference type="Pfam" id="PF26113">
    <property type="entry name" value="GH16_XgeA"/>
    <property type="match status" value="1"/>
</dbReference>
<comment type="catalytic activity">
    <reaction evidence="1">
        <text>Endohydrolysis of (1-&gt;3)- or (1-&gt;4)-linkages in beta-D-glucans when the glucose residue whose reducing group is involved in the linkage to be hydrolyzed is itself substituted at C-3.</text>
        <dbReference type="EC" id="3.2.1.6"/>
    </reaction>
</comment>
<evidence type="ECO:0000256" key="2">
    <source>
        <dbReference type="ARBA" id="ARBA00004609"/>
    </source>
</evidence>
<feature type="domain" description="GH16" evidence="10">
    <location>
        <begin position="44"/>
        <end position="300"/>
    </location>
</feature>
<keyword evidence="6" id="KW-0325">Glycoprotein</keyword>
<keyword evidence="9" id="KW-0326">Glycosidase</keyword>
<proteinExistence type="inferred from homology"/>
<dbReference type="PANTHER" id="PTHR10963">
    <property type="entry name" value="GLYCOSYL HYDROLASE-RELATED"/>
    <property type="match status" value="1"/>
</dbReference>
<protein>
    <recommendedName>
        <fullName evidence="4">endo-1,3(4)-beta-glucanase</fullName>
        <ecNumber evidence="4">3.2.1.6</ecNumber>
    </recommendedName>
</protein>
<dbReference type="InterPro" id="IPR000757">
    <property type="entry name" value="Beta-glucanase-like"/>
</dbReference>
<evidence type="ECO:0000313" key="12">
    <source>
        <dbReference type="Proteomes" id="UP001147782"/>
    </source>
</evidence>
<evidence type="ECO:0000256" key="3">
    <source>
        <dbReference type="ARBA" id="ARBA00006865"/>
    </source>
</evidence>
<accession>A0A9W9SNX4</accession>
<evidence type="ECO:0000256" key="1">
    <source>
        <dbReference type="ARBA" id="ARBA00000124"/>
    </source>
</evidence>
<keyword evidence="12" id="KW-1185">Reference proteome</keyword>
<evidence type="ECO:0000259" key="10">
    <source>
        <dbReference type="PROSITE" id="PS51762"/>
    </source>
</evidence>
<sequence>MRDTPGITMNSRSARSWSLRKKAIASPELVIGTSILAVLFNFIPGAKAQSYPDYSPLRYQLQHTYEGASFFDHFNYYSDSDPTDGFVTYVTKDTSQALNLTYATDTTATLRVDTSTPNPSGGRNSVRVESKNTYDSGLFVFDIIHTPYGCGTWPALWLTDGANWPRNGEIDILESHNHGSHGNEMSLHTMAGCSMDVERRQAGTAMDGNCDIGADGNAGCAVMGDPSTYGVGFNTGGGGVYALELRTAGIRIWNFARSKIPSDIHGGSPDPSSWGLPLADFPSTNCDVASHFRNMNIVANIDLCGQFAGMSSHYTQMYGCPGSCADFVASNPSQFEDAYWQFGGIRVYNASQ</sequence>
<evidence type="ECO:0000313" key="11">
    <source>
        <dbReference type="EMBL" id="KAJ5381967.1"/>
    </source>
</evidence>
<dbReference type="SUPFAM" id="SSF49899">
    <property type="entry name" value="Concanavalin A-like lectins/glucanases"/>
    <property type="match status" value="1"/>
</dbReference>